<dbReference type="KEGG" id="plon:Pla110_11080"/>
<dbReference type="PROSITE" id="PS51257">
    <property type="entry name" value="PROKAR_LIPOPROTEIN"/>
    <property type="match status" value="1"/>
</dbReference>
<dbReference type="RefSeq" id="WP_144993971.1">
    <property type="nucleotide sequence ID" value="NZ_CP036281.1"/>
</dbReference>
<organism evidence="7 8">
    <name type="scientific">Polystyrenella longa</name>
    <dbReference type="NCBI Taxonomy" id="2528007"/>
    <lineage>
        <taxon>Bacteria</taxon>
        <taxon>Pseudomonadati</taxon>
        <taxon>Planctomycetota</taxon>
        <taxon>Planctomycetia</taxon>
        <taxon>Planctomycetales</taxon>
        <taxon>Planctomycetaceae</taxon>
        <taxon>Polystyrenella</taxon>
    </lineage>
</organism>
<evidence type="ECO:0000313" key="7">
    <source>
        <dbReference type="EMBL" id="QDU79398.1"/>
    </source>
</evidence>
<dbReference type="OrthoDB" id="127107at2"/>
<dbReference type="PANTHER" id="PTHR35889">
    <property type="entry name" value="CYCLOINULO-OLIGOSACCHARIDE FRUCTANOTRANSFERASE-RELATED"/>
    <property type="match status" value="1"/>
</dbReference>
<keyword evidence="1 4" id="KW-0349">Heme</keyword>
<feature type="domain" description="Cytochrome c" evidence="6">
    <location>
        <begin position="23"/>
        <end position="219"/>
    </location>
</feature>
<protein>
    <submittedName>
        <fullName evidence="7">Planctomycete cytochrome C</fullName>
    </submittedName>
</protein>
<feature type="chain" id="PRO_5021756872" evidence="5">
    <location>
        <begin position="25"/>
        <end position="652"/>
    </location>
</feature>
<proteinExistence type="predicted"/>
<evidence type="ECO:0000256" key="2">
    <source>
        <dbReference type="ARBA" id="ARBA00022723"/>
    </source>
</evidence>
<keyword evidence="3 4" id="KW-0408">Iron</keyword>
<dbReference type="Pfam" id="PF07583">
    <property type="entry name" value="PSCyt2"/>
    <property type="match status" value="1"/>
</dbReference>
<evidence type="ECO:0000256" key="5">
    <source>
        <dbReference type="SAM" id="SignalP"/>
    </source>
</evidence>
<dbReference type="InterPro" id="IPR022655">
    <property type="entry name" value="DUF1553"/>
</dbReference>
<dbReference type="GO" id="GO:0020037">
    <property type="term" value="F:heme binding"/>
    <property type="evidence" value="ECO:0007669"/>
    <property type="project" value="InterPro"/>
</dbReference>
<dbReference type="GO" id="GO:0046872">
    <property type="term" value="F:metal ion binding"/>
    <property type="evidence" value="ECO:0007669"/>
    <property type="project" value="UniProtKB-KW"/>
</dbReference>
<evidence type="ECO:0000256" key="1">
    <source>
        <dbReference type="ARBA" id="ARBA00022617"/>
    </source>
</evidence>
<dbReference type="PROSITE" id="PS51007">
    <property type="entry name" value="CYTC"/>
    <property type="match status" value="1"/>
</dbReference>
<dbReference type="Proteomes" id="UP000317178">
    <property type="component" value="Chromosome"/>
</dbReference>
<dbReference type="InterPro" id="IPR036909">
    <property type="entry name" value="Cyt_c-like_dom_sf"/>
</dbReference>
<evidence type="ECO:0000256" key="3">
    <source>
        <dbReference type="ARBA" id="ARBA00023004"/>
    </source>
</evidence>
<name>A0A518CJI3_9PLAN</name>
<dbReference type="Pfam" id="PF07635">
    <property type="entry name" value="PSCyt1"/>
    <property type="match status" value="1"/>
</dbReference>
<evidence type="ECO:0000313" key="8">
    <source>
        <dbReference type="Proteomes" id="UP000317178"/>
    </source>
</evidence>
<evidence type="ECO:0000259" key="6">
    <source>
        <dbReference type="PROSITE" id="PS51007"/>
    </source>
</evidence>
<dbReference type="SUPFAM" id="SSF46626">
    <property type="entry name" value="Cytochrome c"/>
    <property type="match status" value="1"/>
</dbReference>
<keyword evidence="2 4" id="KW-0479">Metal-binding</keyword>
<dbReference type="PANTHER" id="PTHR35889:SF3">
    <property type="entry name" value="F-BOX DOMAIN-CONTAINING PROTEIN"/>
    <property type="match status" value="1"/>
</dbReference>
<dbReference type="GO" id="GO:0009055">
    <property type="term" value="F:electron transfer activity"/>
    <property type="evidence" value="ECO:0007669"/>
    <property type="project" value="InterPro"/>
</dbReference>
<sequence length="652" mass="73329" precursor="true">MLRHRGILSVLLLLVLSCAVKSAAADEKKVSFNKYVKPILMQRCAGCHSGAEPKGGFSLATRELLMQGGDSGPAIDEEKPATSNFLSRIHETDANLVMPPQGKPLDDEQKQILTQWLEEGVAWPEGFVFRSAKTAPLELQPVDVPNVTGLENPVDRVLFDYLNKHQVSINELVDDRVYARRVSLDLVGLLPSPEELELFVKDDSPDKKEKLVERLLADREAYADHWLTFWNDSLRNAYHGTGFIDDGRRQITGWLYKALFENKPYDEFVYELLSGSSGAEGFTRGIQWRGVVNASQRTEVQAAQNLGQVFLGINLKCASCHDSFISDWKLDDAWALSAVFATEPLEVHHCDTATGEFAEVGFLFPQLGTIDATVSREERMDQLANLVVKPENGRLARTIVNRLWSTLMGRGLIEPVHEMDRQPWHPELLEWLAADLVAHDYDLKRTLKIICNSRVYQMPSVAELPPEEEFVEFRGPVVKRLSAEQYLDAISVLIHQWQPAQSPEQTKDGRGQGGQYGAILAVLKENGEDKPADEIRASLSNRDPLMAALGRPNREQVVMQRDTFATTLQALELTNGETLDTLLKTGAEYWKANGPEEVDRLIREIYILSLSREPTEKELLIAQELIGPEKDSEGVQDLLWIIVMLPEFQLIR</sequence>
<reference evidence="7 8" key="1">
    <citation type="submission" date="2019-02" db="EMBL/GenBank/DDBJ databases">
        <title>Deep-cultivation of Planctomycetes and their phenomic and genomic characterization uncovers novel biology.</title>
        <authorList>
            <person name="Wiegand S."/>
            <person name="Jogler M."/>
            <person name="Boedeker C."/>
            <person name="Pinto D."/>
            <person name="Vollmers J."/>
            <person name="Rivas-Marin E."/>
            <person name="Kohn T."/>
            <person name="Peeters S.H."/>
            <person name="Heuer A."/>
            <person name="Rast P."/>
            <person name="Oberbeckmann S."/>
            <person name="Bunk B."/>
            <person name="Jeske O."/>
            <person name="Meyerdierks A."/>
            <person name="Storesund J.E."/>
            <person name="Kallscheuer N."/>
            <person name="Luecker S."/>
            <person name="Lage O.M."/>
            <person name="Pohl T."/>
            <person name="Merkel B.J."/>
            <person name="Hornburger P."/>
            <person name="Mueller R.-W."/>
            <person name="Bruemmer F."/>
            <person name="Labrenz M."/>
            <person name="Spormann A.M."/>
            <person name="Op den Camp H."/>
            <person name="Overmann J."/>
            <person name="Amann R."/>
            <person name="Jetten M.S.M."/>
            <person name="Mascher T."/>
            <person name="Medema M.H."/>
            <person name="Devos D.P."/>
            <person name="Kaster A.-K."/>
            <person name="Ovreas L."/>
            <person name="Rohde M."/>
            <person name="Galperin M.Y."/>
            <person name="Jogler C."/>
        </authorList>
    </citation>
    <scope>NUCLEOTIDE SEQUENCE [LARGE SCALE GENOMIC DNA]</scope>
    <source>
        <strain evidence="7 8">Pla110</strain>
    </source>
</reference>
<dbReference type="InterPro" id="IPR011444">
    <property type="entry name" value="DUF1549"/>
</dbReference>
<keyword evidence="8" id="KW-1185">Reference proteome</keyword>
<gene>
    <name evidence="7" type="ORF">Pla110_11080</name>
</gene>
<dbReference type="EMBL" id="CP036281">
    <property type="protein sequence ID" value="QDU79398.1"/>
    <property type="molecule type" value="Genomic_DNA"/>
</dbReference>
<dbReference type="InterPro" id="IPR009056">
    <property type="entry name" value="Cyt_c-like_dom"/>
</dbReference>
<dbReference type="Pfam" id="PF07587">
    <property type="entry name" value="PSD1"/>
    <property type="match status" value="1"/>
</dbReference>
<accession>A0A518CJI3</accession>
<feature type="signal peptide" evidence="5">
    <location>
        <begin position="1"/>
        <end position="24"/>
    </location>
</feature>
<dbReference type="AlphaFoldDB" id="A0A518CJI3"/>
<keyword evidence="5" id="KW-0732">Signal</keyword>
<evidence type="ECO:0000256" key="4">
    <source>
        <dbReference type="PROSITE-ProRule" id="PRU00433"/>
    </source>
</evidence>
<dbReference type="InterPro" id="IPR011429">
    <property type="entry name" value="Cyt_c_Planctomycete-type"/>
</dbReference>